<dbReference type="Gramene" id="ERN07938">
    <property type="protein sequence ID" value="ERN07938"/>
    <property type="gene ID" value="AMTR_s00012p00244750"/>
</dbReference>
<feature type="compositionally biased region" description="Acidic residues" evidence="1">
    <location>
        <begin position="115"/>
        <end position="127"/>
    </location>
</feature>
<dbReference type="EMBL" id="KI393609">
    <property type="protein sequence ID" value="ERN07938.1"/>
    <property type="molecule type" value="Genomic_DNA"/>
</dbReference>
<organism evidence="2 3">
    <name type="scientific">Amborella trichopoda</name>
    <dbReference type="NCBI Taxonomy" id="13333"/>
    <lineage>
        <taxon>Eukaryota</taxon>
        <taxon>Viridiplantae</taxon>
        <taxon>Streptophyta</taxon>
        <taxon>Embryophyta</taxon>
        <taxon>Tracheophyta</taxon>
        <taxon>Spermatophyta</taxon>
        <taxon>Magnoliopsida</taxon>
        <taxon>Amborellales</taxon>
        <taxon>Amborellaceae</taxon>
        <taxon>Amborella</taxon>
    </lineage>
</organism>
<gene>
    <name evidence="2" type="ORF">AMTR_s00012p00244750</name>
</gene>
<feature type="compositionally biased region" description="Basic and acidic residues" evidence="1">
    <location>
        <begin position="73"/>
        <end position="83"/>
    </location>
</feature>
<dbReference type="AlphaFoldDB" id="W1PIW1"/>
<sequence length="161" mass="17949">YNQSLKEHHLEWCQIEDPILVKDLDLTSECLVEHDAGDEHVFEGESLTCTQVQKAAGLASSPMRATRSQTQRKGKEVAQEKGKGKGKGKKVQMKMGMTILEEEDANSEETREEGFYVEEEDDSDDDGLASLPGALDAGRRPHVASDEKLNLIIEFIIFVGW</sequence>
<evidence type="ECO:0000313" key="3">
    <source>
        <dbReference type="Proteomes" id="UP000017836"/>
    </source>
</evidence>
<feature type="region of interest" description="Disordered" evidence="1">
    <location>
        <begin position="56"/>
        <end position="142"/>
    </location>
</feature>
<dbReference type="Proteomes" id="UP000017836">
    <property type="component" value="Unassembled WGS sequence"/>
</dbReference>
<feature type="non-terminal residue" evidence="2">
    <location>
        <position position="1"/>
    </location>
</feature>
<dbReference type="HOGENOM" id="CLU_1779925_0_0_1"/>
<name>W1PIW1_AMBTC</name>
<proteinExistence type="predicted"/>
<evidence type="ECO:0000256" key="1">
    <source>
        <dbReference type="SAM" id="MobiDB-lite"/>
    </source>
</evidence>
<evidence type="ECO:0000313" key="2">
    <source>
        <dbReference type="EMBL" id="ERN07938.1"/>
    </source>
</evidence>
<accession>W1PIW1</accession>
<protein>
    <submittedName>
        <fullName evidence="2">Uncharacterized protein</fullName>
    </submittedName>
</protein>
<keyword evidence="3" id="KW-1185">Reference proteome</keyword>
<reference evidence="3" key="1">
    <citation type="journal article" date="2013" name="Science">
        <title>The Amborella genome and the evolution of flowering plants.</title>
        <authorList>
            <consortium name="Amborella Genome Project"/>
        </authorList>
    </citation>
    <scope>NUCLEOTIDE SEQUENCE [LARGE SCALE GENOMIC DNA]</scope>
</reference>